<dbReference type="SMART" id="SM00052">
    <property type="entry name" value="EAL"/>
    <property type="match status" value="1"/>
</dbReference>
<dbReference type="RefSeq" id="WP_266279123.1">
    <property type="nucleotide sequence ID" value="NZ_JAPKNF010000001.1"/>
</dbReference>
<dbReference type="CDD" id="cd01948">
    <property type="entry name" value="EAL"/>
    <property type="match status" value="1"/>
</dbReference>
<keyword evidence="1" id="KW-1133">Transmembrane helix</keyword>
<dbReference type="Gene3D" id="3.20.20.450">
    <property type="entry name" value="EAL domain"/>
    <property type="match status" value="1"/>
</dbReference>
<gene>
    <name evidence="3" type="ORF">QO015_002430</name>
</gene>
<dbReference type="Pfam" id="PF00563">
    <property type="entry name" value="EAL"/>
    <property type="match status" value="1"/>
</dbReference>
<protein>
    <submittedName>
        <fullName evidence="3">EAL domain-containing protein (Putative c-di-GMP-specific phosphodiesterase class I)</fullName>
    </submittedName>
</protein>
<reference evidence="3 4" key="1">
    <citation type="submission" date="2023-07" db="EMBL/GenBank/DDBJ databases">
        <title>Genomic Encyclopedia of Type Strains, Phase IV (KMG-IV): sequencing the most valuable type-strain genomes for metagenomic binning, comparative biology and taxonomic classification.</title>
        <authorList>
            <person name="Goeker M."/>
        </authorList>
    </citation>
    <scope>NUCLEOTIDE SEQUENCE [LARGE SCALE GENOMIC DNA]</scope>
    <source>
        <strain evidence="3 4">B1-1</strain>
    </source>
</reference>
<dbReference type="SUPFAM" id="SSF141868">
    <property type="entry name" value="EAL domain-like"/>
    <property type="match status" value="1"/>
</dbReference>
<feature type="transmembrane region" description="Helical" evidence="1">
    <location>
        <begin position="124"/>
        <end position="144"/>
    </location>
</feature>
<dbReference type="InterPro" id="IPR050706">
    <property type="entry name" value="Cyclic-di-GMP_PDE-like"/>
</dbReference>
<organism evidence="3 4">
    <name type="scientific">Kaistia geumhonensis</name>
    <dbReference type="NCBI Taxonomy" id="410839"/>
    <lineage>
        <taxon>Bacteria</taxon>
        <taxon>Pseudomonadati</taxon>
        <taxon>Pseudomonadota</taxon>
        <taxon>Alphaproteobacteria</taxon>
        <taxon>Hyphomicrobiales</taxon>
        <taxon>Kaistiaceae</taxon>
        <taxon>Kaistia</taxon>
    </lineage>
</organism>
<sequence length="455" mass="51063">MDLKHTFGWVPEQRRRRRVQLLLLFGSLVVLLLGIGWGILYIFQDRWLLAALHLSLASLSIPVLSLVWKHKLRTATIVLAHGLLFMVILLCMLDVPVGDIPRSTHMYFLPIAAGLFFILEKDKLYLRIFIPFLYAVAFLVFASTDVGFLDPDLTAPMDVRAPGVWINNVTAVISLFVVLALMQADFAARHALEREMRKSLARGDFRLYYQPQIDNSGNVFGVEALLRWQHPQQGMISPQTFIGLAEETGLILPLGEWVIKTACAQLVAWADNPAVAHLTMSVNISASQFRQPDFVQLVTEIVRRSAVRPAKLKLELTEGVLVRDIDGVANRMHALRRLGISWSIDDFGTGFSSLNVLKRLPFDQIKIDQTFVRDVLRDERDQGIVRAVIDLGRSLGMTLIAEGVETEEQREWLGACGCEAYQGYLFSKPVPADDLVAWISSRSGRLELRPVHAAG</sequence>
<feature type="transmembrane region" description="Helical" evidence="1">
    <location>
        <begin position="21"/>
        <end position="43"/>
    </location>
</feature>
<comment type="caution">
    <text evidence="3">The sequence shown here is derived from an EMBL/GenBank/DDBJ whole genome shotgun (WGS) entry which is preliminary data.</text>
</comment>
<dbReference type="PROSITE" id="PS50883">
    <property type="entry name" value="EAL"/>
    <property type="match status" value="1"/>
</dbReference>
<dbReference type="PANTHER" id="PTHR33121:SF71">
    <property type="entry name" value="OXYGEN SENSOR PROTEIN DOSP"/>
    <property type="match status" value="1"/>
</dbReference>
<feature type="transmembrane region" description="Helical" evidence="1">
    <location>
        <begin position="49"/>
        <end position="68"/>
    </location>
</feature>
<keyword evidence="4" id="KW-1185">Reference proteome</keyword>
<feature type="domain" description="EAL" evidence="2">
    <location>
        <begin position="189"/>
        <end position="443"/>
    </location>
</feature>
<accession>A0ABU0M768</accession>
<evidence type="ECO:0000313" key="4">
    <source>
        <dbReference type="Proteomes" id="UP001223743"/>
    </source>
</evidence>
<evidence type="ECO:0000313" key="3">
    <source>
        <dbReference type="EMBL" id="MDQ0516817.1"/>
    </source>
</evidence>
<keyword evidence="1" id="KW-0472">Membrane</keyword>
<dbReference type="EMBL" id="JAUSWJ010000001">
    <property type="protein sequence ID" value="MDQ0516817.1"/>
    <property type="molecule type" value="Genomic_DNA"/>
</dbReference>
<name>A0ABU0M768_9HYPH</name>
<keyword evidence="1" id="KW-0812">Transmembrane</keyword>
<dbReference type="Proteomes" id="UP001223743">
    <property type="component" value="Unassembled WGS sequence"/>
</dbReference>
<feature type="transmembrane region" description="Helical" evidence="1">
    <location>
        <begin position="75"/>
        <end position="97"/>
    </location>
</feature>
<feature type="transmembrane region" description="Helical" evidence="1">
    <location>
        <begin position="103"/>
        <end position="119"/>
    </location>
</feature>
<proteinExistence type="predicted"/>
<dbReference type="InterPro" id="IPR035919">
    <property type="entry name" value="EAL_sf"/>
</dbReference>
<evidence type="ECO:0000256" key="1">
    <source>
        <dbReference type="SAM" id="Phobius"/>
    </source>
</evidence>
<evidence type="ECO:0000259" key="2">
    <source>
        <dbReference type="PROSITE" id="PS50883"/>
    </source>
</evidence>
<feature type="transmembrane region" description="Helical" evidence="1">
    <location>
        <begin position="164"/>
        <end position="188"/>
    </location>
</feature>
<dbReference type="InterPro" id="IPR001633">
    <property type="entry name" value="EAL_dom"/>
</dbReference>
<dbReference type="PANTHER" id="PTHR33121">
    <property type="entry name" value="CYCLIC DI-GMP PHOSPHODIESTERASE PDEF"/>
    <property type="match status" value="1"/>
</dbReference>